<dbReference type="AlphaFoldDB" id="A0A2R5FXQ0"/>
<comment type="caution">
    <text evidence="1">The sequence shown here is derived from an EMBL/GenBank/DDBJ whole genome shotgun (WGS) entry which is preliminary data.</text>
</comment>
<reference evidence="1 2" key="1">
    <citation type="submission" date="2017-06" db="EMBL/GenBank/DDBJ databases">
        <title>Genome sequencing of cyanobaciteial culture collection at National Institute for Environmental Studies (NIES).</title>
        <authorList>
            <person name="Hirose Y."/>
            <person name="Shimura Y."/>
            <person name="Fujisawa T."/>
            <person name="Nakamura Y."/>
            <person name="Kawachi M."/>
        </authorList>
    </citation>
    <scope>NUCLEOTIDE SEQUENCE [LARGE SCALE GENOMIC DNA]</scope>
    <source>
        <strain evidence="1 2">NIES-4072</strain>
    </source>
</reference>
<keyword evidence="2" id="KW-1185">Reference proteome</keyword>
<evidence type="ECO:0000313" key="2">
    <source>
        <dbReference type="Proteomes" id="UP000245124"/>
    </source>
</evidence>
<dbReference type="Proteomes" id="UP000245124">
    <property type="component" value="Unassembled WGS sequence"/>
</dbReference>
<dbReference type="EMBL" id="BDUD01000004">
    <property type="protein sequence ID" value="GBG23546.1"/>
    <property type="molecule type" value="Genomic_DNA"/>
</dbReference>
<proteinExistence type="predicted"/>
<protein>
    <submittedName>
        <fullName evidence="1">Uncharacterized protein</fullName>
    </submittedName>
</protein>
<gene>
    <name evidence="1" type="ORF">NIES4072_72580</name>
</gene>
<name>A0A2R5FXQ0_NOSCO</name>
<sequence>MKQLTGFIPIAALPPSTTASAKQQLIETIEWLHKEGAATETNLKLLTAIVESILCSEESYSRFLQCGFDAAIEFFDTNSQNWEFLLSQSHHLIIPGIGISTSSYNKHGHCCQQPALSLIKVKNGDLRYSPC</sequence>
<accession>A0A2R5FXQ0</accession>
<dbReference type="RefSeq" id="WP_244919577.1">
    <property type="nucleotide sequence ID" value="NZ_BDUD01000004.1"/>
</dbReference>
<evidence type="ECO:0000313" key="1">
    <source>
        <dbReference type="EMBL" id="GBG23546.1"/>
    </source>
</evidence>
<organism evidence="1 2">
    <name type="scientific">Nostoc commune NIES-4072</name>
    <dbReference type="NCBI Taxonomy" id="2005467"/>
    <lineage>
        <taxon>Bacteria</taxon>
        <taxon>Bacillati</taxon>
        <taxon>Cyanobacteriota</taxon>
        <taxon>Cyanophyceae</taxon>
        <taxon>Nostocales</taxon>
        <taxon>Nostocaceae</taxon>
        <taxon>Nostoc</taxon>
    </lineage>
</organism>